<reference evidence="2 3" key="1">
    <citation type="submission" date="2020-08" db="EMBL/GenBank/DDBJ databases">
        <title>Sequencing the genomes of 1000 actinobacteria strains.</title>
        <authorList>
            <person name="Klenk H.-P."/>
        </authorList>
    </citation>
    <scope>NUCLEOTIDE SEQUENCE [LARGE SCALE GENOMIC DNA]</scope>
    <source>
        <strain evidence="2 3">DSM 45584</strain>
    </source>
</reference>
<sequence>MKQIKMWRKSSYSGEESNCVEIGAGLDIVGVRDSKDPGGGTLVFGYPAWGSFLAVVKAERFG</sequence>
<dbReference type="InterPro" id="IPR007278">
    <property type="entry name" value="DUF397"/>
</dbReference>
<evidence type="ECO:0000259" key="1">
    <source>
        <dbReference type="Pfam" id="PF04149"/>
    </source>
</evidence>
<keyword evidence="3" id="KW-1185">Reference proteome</keyword>
<feature type="domain" description="DUF397" evidence="1">
    <location>
        <begin position="7"/>
        <end position="57"/>
    </location>
</feature>
<accession>A0A840Q0E9</accession>
<gene>
    <name evidence="2" type="ORF">BJ970_001338</name>
</gene>
<dbReference type="AlphaFoldDB" id="A0A840Q0E9"/>
<protein>
    <recommendedName>
        <fullName evidence="1">DUF397 domain-containing protein</fullName>
    </recommendedName>
</protein>
<dbReference type="Proteomes" id="UP000584374">
    <property type="component" value="Unassembled WGS sequence"/>
</dbReference>
<dbReference type="EMBL" id="JACHIW010000001">
    <property type="protein sequence ID" value="MBB5153804.1"/>
    <property type="molecule type" value="Genomic_DNA"/>
</dbReference>
<dbReference type="Pfam" id="PF04149">
    <property type="entry name" value="DUF397"/>
    <property type="match status" value="1"/>
</dbReference>
<name>A0A840Q0E9_9PSEU</name>
<evidence type="ECO:0000313" key="3">
    <source>
        <dbReference type="Proteomes" id="UP000584374"/>
    </source>
</evidence>
<organism evidence="2 3">
    <name type="scientific">Saccharopolyspora phatthalungensis</name>
    <dbReference type="NCBI Taxonomy" id="664693"/>
    <lineage>
        <taxon>Bacteria</taxon>
        <taxon>Bacillati</taxon>
        <taxon>Actinomycetota</taxon>
        <taxon>Actinomycetes</taxon>
        <taxon>Pseudonocardiales</taxon>
        <taxon>Pseudonocardiaceae</taxon>
        <taxon>Saccharopolyspora</taxon>
    </lineage>
</organism>
<comment type="caution">
    <text evidence="2">The sequence shown here is derived from an EMBL/GenBank/DDBJ whole genome shotgun (WGS) entry which is preliminary data.</text>
</comment>
<evidence type="ECO:0000313" key="2">
    <source>
        <dbReference type="EMBL" id="MBB5153804.1"/>
    </source>
</evidence>
<proteinExistence type="predicted"/>